<name>A0A1M5W0H5_9CLOT</name>
<dbReference type="InterPro" id="IPR031617">
    <property type="entry name" value="PelG"/>
</dbReference>
<reference evidence="2 3" key="1">
    <citation type="submission" date="2016-11" db="EMBL/GenBank/DDBJ databases">
        <authorList>
            <person name="Jaros S."/>
            <person name="Januszkiewicz K."/>
            <person name="Wedrychowicz H."/>
        </authorList>
    </citation>
    <scope>NUCLEOTIDE SEQUENCE [LARGE SCALE GENOMIC DNA]</scope>
    <source>
        <strain evidence="2 3">DSM 8605</strain>
    </source>
</reference>
<evidence type="ECO:0000313" key="3">
    <source>
        <dbReference type="Proteomes" id="UP000184447"/>
    </source>
</evidence>
<proteinExistence type="predicted"/>
<feature type="transmembrane region" description="Helical" evidence="1">
    <location>
        <begin position="136"/>
        <end position="154"/>
    </location>
</feature>
<feature type="transmembrane region" description="Helical" evidence="1">
    <location>
        <begin position="279"/>
        <end position="298"/>
    </location>
</feature>
<feature type="transmembrane region" description="Helical" evidence="1">
    <location>
        <begin position="187"/>
        <end position="216"/>
    </location>
</feature>
<feature type="transmembrane region" description="Helical" evidence="1">
    <location>
        <begin position="426"/>
        <end position="447"/>
    </location>
</feature>
<feature type="transmembrane region" description="Helical" evidence="1">
    <location>
        <begin position="371"/>
        <end position="395"/>
    </location>
</feature>
<feature type="transmembrane region" description="Helical" evidence="1">
    <location>
        <begin position="337"/>
        <end position="359"/>
    </location>
</feature>
<evidence type="ECO:0000256" key="1">
    <source>
        <dbReference type="SAM" id="Phobius"/>
    </source>
</evidence>
<dbReference type="Pfam" id="PF16933">
    <property type="entry name" value="PelG"/>
    <property type="match status" value="1"/>
</dbReference>
<feature type="transmembrane region" description="Helical" evidence="1">
    <location>
        <begin position="236"/>
        <end position="259"/>
    </location>
</feature>
<evidence type="ECO:0000313" key="2">
    <source>
        <dbReference type="EMBL" id="SHH80928.1"/>
    </source>
</evidence>
<dbReference type="STRING" id="1121316.SAMN02745207_02595"/>
<feature type="transmembrane region" description="Helical" evidence="1">
    <location>
        <begin position="402"/>
        <end position="420"/>
    </location>
</feature>
<feature type="transmembrane region" description="Helical" evidence="1">
    <location>
        <begin position="61"/>
        <end position="83"/>
    </location>
</feature>
<dbReference type="RefSeq" id="WP_073338847.1">
    <property type="nucleotide sequence ID" value="NZ_FQXM01000014.1"/>
</dbReference>
<keyword evidence="3" id="KW-1185">Reference proteome</keyword>
<keyword evidence="1" id="KW-1133">Transmembrane helix</keyword>
<dbReference type="EMBL" id="FQXM01000014">
    <property type="protein sequence ID" value="SHH80928.1"/>
    <property type="molecule type" value="Genomic_DNA"/>
</dbReference>
<protein>
    <submittedName>
        <fullName evidence="2">Uncharacterized membrane protein</fullName>
    </submittedName>
</protein>
<accession>A0A1M5W0H5</accession>
<dbReference type="OrthoDB" id="37830at2"/>
<keyword evidence="1" id="KW-0812">Transmembrane</keyword>
<feature type="transmembrane region" description="Helical" evidence="1">
    <location>
        <begin position="161"/>
        <end position="181"/>
    </location>
</feature>
<feature type="transmembrane region" description="Helical" evidence="1">
    <location>
        <begin position="104"/>
        <end position="124"/>
    </location>
</feature>
<keyword evidence="1" id="KW-0472">Membrane</keyword>
<sequence length="524" mass="61562">MAGIGFELKKIFKEESFTNRSKAYLYSALVSAGPWLSSVITVNLLFFIMEIQGVSGQEKDLFSGTIVYSFVFSQILTAPWQFIITRYISDKLYVKEYKYIRPSFIGLNKIIFFLSLLIAVAFYWGKPLPNSYKFMAIYTFVIISMIWILMVYLSAVKNYELIAKAYISGGLLTFALAFYLLKKPLEFTTIIMSANLLFSYLMGISLTFVILMYNFLSTFYFGNEMEYDFIRYLSKYSSLFFIGLFYTLGLWADNIIMWFSEFGIETFETYHFSPLYDNAVFLAYLTIIPTMVLFLVSVETDFYSYYKNYFGLANKKGTFKEIKLAENKMKDVLFNQLIYTFEVQGLISLTIILLSKYIFKFLNVNSLIRNIFRVTSIGALFNIFILLIILVLLYFEIRKRALLVSVSFFVFNTAFTWFFKDKGISYYGYGFVVGTFSAFCIGAIILFKFMKKISYNTFALQPLYIKKEQGIFVFIADNLNFYKEIKLNKATIFINLFRKRKVKNNTLRSRRIKRKRRERRKKKH</sequence>
<gene>
    <name evidence="2" type="ORF">SAMN02745207_02595</name>
</gene>
<dbReference type="AlphaFoldDB" id="A0A1M5W0H5"/>
<organism evidence="2 3">
    <name type="scientific">Clostridium grantii DSM 8605</name>
    <dbReference type="NCBI Taxonomy" id="1121316"/>
    <lineage>
        <taxon>Bacteria</taxon>
        <taxon>Bacillati</taxon>
        <taxon>Bacillota</taxon>
        <taxon>Clostridia</taxon>
        <taxon>Eubacteriales</taxon>
        <taxon>Clostridiaceae</taxon>
        <taxon>Clostridium</taxon>
    </lineage>
</organism>
<feature type="transmembrane region" description="Helical" evidence="1">
    <location>
        <begin position="23"/>
        <end position="49"/>
    </location>
</feature>
<dbReference type="Proteomes" id="UP000184447">
    <property type="component" value="Unassembled WGS sequence"/>
</dbReference>